<proteinExistence type="predicted"/>
<keyword evidence="2" id="KW-1185">Reference proteome</keyword>
<protein>
    <submittedName>
        <fullName evidence="1">Uncharacterized protein</fullName>
    </submittedName>
</protein>
<dbReference type="EMBL" id="AMEM01000012">
    <property type="protein sequence ID" value="EKX91368.1"/>
    <property type="molecule type" value="Genomic_DNA"/>
</dbReference>
<accession>L1MJB4</accession>
<sequence>MRKATSPNSYVDYWSRHLKLVKFQYELATGSAFQAMTVKRLSRNQQSYYQQASCDSSLEQTKILIKKQLKTTINAKKKPHLMRFSSS</sequence>
<comment type="caution">
    <text evidence="1">The sequence shown here is derived from an EMBL/GenBank/DDBJ whole genome shotgun (WGS) entry which is preliminary data.</text>
</comment>
<dbReference type="HOGENOM" id="CLU_2478040_0_0_11"/>
<reference evidence="1 2" key="1">
    <citation type="submission" date="2012-05" db="EMBL/GenBank/DDBJ databases">
        <authorList>
            <person name="Weinstock G."/>
            <person name="Sodergren E."/>
            <person name="Lobos E.A."/>
            <person name="Fulton L."/>
            <person name="Fulton R."/>
            <person name="Courtney L."/>
            <person name="Fronick C."/>
            <person name="O'Laughlin M."/>
            <person name="Godfrey J."/>
            <person name="Wilson R.M."/>
            <person name="Miner T."/>
            <person name="Farmer C."/>
            <person name="Delehaunty K."/>
            <person name="Cordes M."/>
            <person name="Minx P."/>
            <person name="Tomlinson C."/>
            <person name="Chen J."/>
            <person name="Wollam A."/>
            <person name="Pepin K.H."/>
            <person name="Bhonagiri V."/>
            <person name="Zhang X."/>
            <person name="Suruliraj S."/>
            <person name="Warren W."/>
            <person name="Mitreva M."/>
            <person name="Mardis E.R."/>
            <person name="Wilson R.K."/>
        </authorList>
    </citation>
    <scope>NUCLEOTIDE SEQUENCE [LARGE SCALE GENOMIC DNA]</scope>
    <source>
        <strain evidence="1 2">F0235</strain>
    </source>
</reference>
<evidence type="ECO:0000313" key="1">
    <source>
        <dbReference type="EMBL" id="EKX91368.1"/>
    </source>
</evidence>
<gene>
    <name evidence="1" type="ORF">HMPREF9997_00740</name>
</gene>
<name>L1MJB4_9CORY</name>
<dbReference type="AlphaFoldDB" id="L1MJB4"/>
<organism evidence="1 2">
    <name type="scientific">Corynebacterium durum F0235</name>
    <dbReference type="NCBI Taxonomy" id="1035195"/>
    <lineage>
        <taxon>Bacteria</taxon>
        <taxon>Bacillati</taxon>
        <taxon>Actinomycetota</taxon>
        <taxon>Actinomycetes</taxon>
        <taxon>Mycobacteriales</taxon>
        <taxon>Corynebacteriaceae</taxon>
        <taxon>Corynebacterium</taxon>
    </lineage>
</organism>
<dbReference type="Proteomes" id="UP000010445">
    <property type="component" value="Unassembled WGS sequence"/>
</dbReference>
<evidence type="ECO:0000313" key="2">
    <source>
        <dbReference type="Proteomes" id="UP000010445"/>
    </source>
</evidence>